<proteinExistence type="predicted"/>
<keyword evidence="7" id="KW-0812">Transmembrane</keyword>
<evidence type="ECO:0000256" key="6">
    <source>
        <dbReference type="ARBA" id="ARBA00023201"/>
    </source>
</evidence>
<keyword evidence="6" id="KW-0739">Sodium transport</keyword>
<dbReference type="InterPro" id="IPR051163">
    <property type="entry name" value="Sodium:Solute_Symporter_SSF"/>
</dbReference>
<dbReference type="GO" id="GO:0006814">
    <property type="term" value="P:sodium ion transport"/>
    <property type="evidence" value="ECO:0007669"/>
    <property type="project" value="UniProtKB-KW"/>
</dbReference>
<comment type="caution">
    <text evidence="9">The sequence shown here is derived from an EMBL/GenBank/DDBJ whole genome shotgun (WGS) entry which is preliminary data.</text>
</comment>
<keyword evidence="3" id="KW-1003">Cell membrane</keyword>
<keyword evidence="8" id="KW-0732">Signal</keyword>
<dbReference type="PANTHER" id="PTHR42985">
    <property type="entry name" value="SODIUM-COUPLED MONOCARBOXYLATE TRANSPORTER"/>
    <property type="match status" value="1"/>
</dbReference>
<dbReference type="InterPro" id="IPR038377">
    <property type="entry name" value="Na/Glc_symporter_sf"/>
</dbReference>
<keyword evidence="5" id="KW-0406">Ion transport</keyword>
<evidence type="ECO:0000256" key="3">
    <source>
        <dbReference type="ARBA" id="ARBA00022475"/>
    </source>
</evidence>
<evidence type="ECO:0000256" key="7">
    <source>
        <dbReference type="SAM" id="Phobius"/>
    </source>
</evidence>
<dbReference type="PANTHER" id="PTHR42985:SF2">
    <property type="entry name" value="SODIUM-DEPENDENT MULTIVITAMIN TRANSPORTER"/>
    <property type="match status" value="1"/>
</dbReference>
<reference evidence="9 10" key="1">
    <citation type="journal article" date="2023" name="Arcadia Sci">
        <title>De novo assembly of a long-read Amblyomma americanum tick genome.</title>
        <authorList>
            <person name="Chou S."/>
            <person name="Poskanzer K.E."/>
            <person name="Rollins M."/>
            <person name="Thuy-Boun P.S."/>
        </authorList>
    </citation>
    <scope>NUCLEOTIDE SEQUENCE [LARGE SCALE GENOMIC DNA]</scope>
    <source>
        <strain evidence="9">F_SG_1</strain>
        <tissue evidence="9">Salivary glands</tissue>
    </source>
</reference>
<evidence type="ECO:0000313" key="10">
    <source>
        <dbReference type="Proteomes" id="UP001321473"/>
    </source>
</evidence>
<dbReference type="Gene3D" id="1.20.1730.10">
    <property type="entry name" value="Sodium/glucose cotransporter"/>
    <property type="match status" value="1"/>
</dbReference>
<name>A0AAQ4D5B6_AMBAM</name>
<keyword evidence="7" id="KW-0472">Membrane</keyword>
<dbReference type="AlphaFoldDB" id="A0AAQ4D5B6"/>
<feature type="transmembrane region" description="Helical" evidence="7">
    <location>
        <begin position="75"/>
        <end position="95"/>
    </location>
</feature>
<comment type="subcellular location">
    <subcellularLocation>
        <location evidence="1">Cell membrane</location>
        <topology evidence="1">Multi-pass membrane protein</topology>
    </subcellularLocation>
</comment>
<organism evidence="9 10">
    <name type="scientific">Amblyomma americanum</name>
    <name type="common">Lone star tick</name>
    <dbReference type="NCBI Taxonomy" id="6943"/>
    <lineage>
        <taxon>Eukaryota</taxon>
        <taxon>Metazoa</taxon>
        <taxon>Ecdysozoa</taxon>
        <taxon>Arthropoda</taxon>
        <taxon>Chelicerata</taxon>
        <taxon>Arachnida</taxon>
        <taxon>Acari</taxon>
        <taxon>Parasitiformes</taxon>
        <taxon>Ixodida</taxon>
        <taxon>Ixodoidea</taxon>
        <taxon>Ixodidae</taxon>
        <taxon>Amblyomminae</taxon>
        <taxon>Amblyomma</taxon>
    </lineage>
</organism>
<keyword evidence="2" id="KW-0813">Transport</keyword>
<evidence type="ECO:0000256" key="8">
    <source>
        <dbReference type="SAM" id="SignalP"/>
    </source>
</evidence>
<keyword evidence="7" id="KW-1133">Transmembrane helix</keyword>
<keyword evidence="10" id="KW-1185">Reference proteome</keyword>
<evidence type="ECO:0000256" key="4">
    <source>
        <dbReference type="ARBA" id="ARBA00023053"/>
    </source>
</evidence>
<keyword evidence="4" id="KW-0915">Sodium</keyword>
<evidence type="ECO:0000256" key="5">
    <source>
        <dbReference type="ARBA" id="ARBA00023065"/>
    </source>
</evidence>
<accession>A0AAQ4D5B6</accession>
<gene>
    <name evidence="9" type="ORF">V5799_004709</name>
</gene>
<evidence type="ECO:0000256" key="2">
    <source>
        <dbReference type="ARBA" id="ARBA00022448"/>
    </source>
</evidence>
<sequence>MMNISLSCLAGLVIFAHYADCDPVKVGKISSPDQLVPYFVMKAMNSVPGLPGLFVACVFSSALRGLLKLYHLSHLFVPVLGFCITLGTGIIISILTGEKRKNKDPDLYVACIARRMTGSDEKAQEMDCLKVVQSEIKQSAVNGGGHHVSNCARN</sequence>
<evidence type="ECO:0000256" key="1">
    <source>
        <dbReference type="ARBA" id="ARBA00004651"/>
    </source>
</evidence>
<feature type="transmembrane region" description="Helical" evidence="7">
    <location>
        <begin position="45"/>
        <end position="63"/>
    </location>
</feature>
<dbReference type="EMBL" id="JARKHS020034980">
    <property type="protein sequence ID" value="KAK8757656.1"/>
    <property type="molecule type" value="Genomic_DNA"/>
</dbReference>
<dbReference type="GO" id="GO:0005886">
    <property type="term" value="C:plasma membrane"/>
    <property type="evidence" value="ECO:0007669"/>
    <property type="project" value="UniProtKB-SubCell"/>
</dbReference>
<feature type="chain" id="PRO_5042909387" evidence="8">
    <location>
        <begin position="22"/>
        <end position="154"/>
    </location>
</feature>
<protein>
    <submittedName>
        <fullName evidence="9">Uncharacterized protein</fullName>
    </submittedName>
</protein>
<dbReference type="GO" id="GO:0015293">
    <property type="term" value="F:symporter activity"/>
    <property type="evidence" value="ECO:0007669"/>
    <property type="project" value="TreeGrafter"/>
</dbReference>
<dbReference type="Proteomes" id="UP001321473">
    <property type="component" value="Unassembled WGS sequence"/>
</dbReference>
<evidence type="ECO:0000313" key="9">
    <source>
        <dbReference type="EMBL" id="KAK8757656.1"/>
    </source>
</evidence>
<feature type="signal peptide" evidence="8">
    <location>
        <begin position="1"/>
        <end position="21"/>
    </location>
</feature>